<reference evidence="3 4" key="1">
    <citation type="journal article" date="2020" name="Mol. Biol. Evol.">
        <title>Distinct Expression and Methylation Patterns for Genes with Different Fates following a Single Whole-Genome Duplication in Flowering Plants.</title>
        <authorList>
            <person name="Shi T."/>
            <person name="Rahmani R.S."/>
            <person name="Gugger P.F."/>
            <person name="Wang M."/>
            <person name="Li H."/>
            <person name="Zhang Y."/>
            <person name="Li Z."/>
            <person name="Wang Q."/>
            <person name="Van de Peer Y."/>
            <person name="Marchal K."/>
            <person name="Chen J."/>
        </authorList>
    </citation>
    <scope>NUCLEOTIDE SEQUENCE [LARGE SCALE GENOMIC DNA]</scope>
    <source>
        <tissue evidence="3">Leaf</tissue>
    </source>
</reference>
<dbReference type="EMBL" id="DUZY01000002">
    <property type="protein sequence ID" value="DAD29931.1"/>
    <property type="molecule type" value="Genomic_DNA"/>
</dbReference>
<dbReference type="Proteomes" id="UP000607653">
    <property type="component" value="Unassembled WGS sequence"/>
</dbReference>
<accession>A0A822YEL2</accession>
<proteinExistence type="predicted"/>
<feature type="chain" id="PRO_5032560729" evidence="2">
    <location>
        <begin position="32"/>
        <end position="93"/>
    </location>
</feature>
<feature type="region of interest" description="Disordered" evidence="1">
    <location>
        <begin position="72"/>
        <end position="93"/>
    </location>
</feature>
<comment type="caution">
    <text evidence="3">The sequence shown here is derived from an EMBL/GenBank/DDBJ whole genome shotgun (WGS) entry which is preliminary data.</text>
</comment>
<evidence type="ECO:0000256" key="2">
    <source>
        <dbReference type="SAM" id="SignalP"/>
    </source>
</evidence>
<name>A0A822YEL2_NELNU</name>
<protein>
    <submittedName>
        <fullName evidence="3">Uncharacterized protein</fullName>
    </submittedName>
</protein>
<evidence type="ECO:0000256" key="1">
    <source>
        <dbReference type="SAM" id="MobiDB-lite"/>
    </source>
</evidence>
<feature type="signal peptide" evidence="2">
    <location>
        <begin position="1"/>
        <end position="31"/>
    </location>
</feature>
<gene>
    <name evidence="3" type="ORF">HUJ06_031399</name>
</gene>
<keyword evidence="2" id="KW-0732">Signal</keyword>
<keyword evidence="4" id="KW-1185">Reference proteome</keyword>
<evidence type="ECO:0000313" key="3">
    <source>
        <dbReference type="EMBL" id="DAD29931.1"/>
    </source>
</evidence>
<dbReference type="AlphaFoldDB" id="A0A822YEL2"/>
<organism evidence="3 4">
    <name type="scientific">Nelumbo nucifera</name>
    <name type="common">Sacred lotus</name>
    <dbReference type="NCBI Taxonomy" id="4432"/>
    <lineage>
        <taxon>Eukaryota</taxon>
        <taxon>Viridiplantae</taxon>
        <taxon>Streptophyta</taxon>
        <taxon>Embryophyta</taxon>
        <taxon>Tracheophyta</taxon>
        <taxon>Spermatophyta</taxon>
        <taxon>Magnoliopsida</taxon>
        <taxon>Proteales</taxon>
        <taxon>Nelumbonaceae</taxon>
        <taxon>Nelumbo</taxon>
    </lineage>
</organism>
<sequence>MAMSRARGTTTTMFLTCLFILMALLSPLIQASRSSFNGERIWAGKRTTLVSKVPNAHLFTGYQRRDSGIILDSERQVPTGPDPLHHNQHPLGP</sequence>
<evidence type="ECO:0000313" key="4">
    <source>
        <dbReference type="Proteomes" id="UP000607653"/>
    </source>
</evidence>